<dbReference type="Gene3D" id="1.20.120.220">
    <property type="entry name" value="ATP synthase, F0 complex, subunit A"/>
    <property type="match status" value="1"/>
</dbReference>
<feature type="transmembrane region" description="Helical" evidence="11">
    <location>
        <begin position="46"/>
        <end position="65"/>
    </location>
</feature>
<dbReference type="InterPro" id="IPR000568">
    <property type="entry name" value="ATP_synth_F0_asu"/>
</dbReference>
<dbReference type="Pfam" id="PF00119">
    <property type="entry name" value="ATP-synt_A"/>
    <property type="match status" value="1"/>
</dbReference>
<dbReference type="EMBL" id="LR134476">
    <property type="protein sequence ID" value="VEI13761.1"/>
    <property type="molecule type" value="Genomic_DNA"/>
</dbReference>
<comment type="subcellular location">
    <subcellularLocation>
        <location evidence="11 12">Cell membrane</location>
        <topology evidence="11 12">Multi-pass membrane protein</topology>
    </subcellularLocation>
    <subcellularLocation>
        <location evidence="1">Membrane</location>
        <topology evidence="1">Multi-pass membrane protein</topology>
    </subcellularLocation>
</comment>
<comment type="function">
    <text evidence="11 12">Key component of the proton channel; it plays a direct role in the translocation of protons across the membrane.</text>
</comment>
<dbReference type="Proteomes" id="UP000269542">
    <property type="component" value="Chromosome"/>
</dbReference>
<keyword evidence="7 11" id="KW-1133">Transmembrane helix</keyword>
<dbReference type="PRINTS" id="PR00123">
    <property type="entry name" value="ATPASEA"/>
</dbReference>
<keyword evidence="11" id="KW-1003">Cell membrane</keyword>
<evidence type="ECO:0000256" key="6">
    <source>
        <dbReference type="ARBA" id="ARBA00022781"/>
    </source>
</evidence>
<feature type="transmembrane region" description="Helical" evidence="11">
    <location>
        <begin position="134"/>
        <end position="153"/>
    </location>
</feature>
<dbReference type="PANTHER" id="PTHR11410">
    <property type="entry name" value="ATP SYNTHASE SUBUNIT A"/>
    <property type="match status" value="1"/>
</dbReference>
<feature type="transmembrane region" description="Helical" evidence="11">
    <location>
        <begin position="174"/>
        <end position="193"/>
    </location>
</feature>
<dbReference type="OrthoDB" id="9809130at2"/>
<evidence type="ECO:0000256" key="8">
    <source>
        <dbReference type="ARBA" id="ARBA00023065"/>
    </source>
</evidence>
<evidence type="ECO:0000313" key="13">
    <source>
        <dbReference type="EMBL" id="VEI13761.1"/>
    </source>
</evidence>
<reference evidence="13 14" key="1">
    <citation type="submission" date="2018-12" db="EMBL/GenBank/DDBJ databases">
        <authorList>
            <consortium name="Pathogen Informatics"/>
        </authorList>
    </citation>
    <scope>NUCLEOTIDE SEQUENCE [LARGE SCALE GENOMIC DNA]</scope>
    <source>
        <strain evidence="13 14">NCTC13354</strain>
    </source>
</reference>
<dbReference type="GO" id="GO:0046933">
    <property type="term" value="F:proton-transporting ATP synthase activity, rotational mechanism"/>
    <property type="evidence" value="ECO:0007669"/>
    <property type="project" value="UniProtKB-UniRule"/>
</dbReference>
<keyword evidence="9 11" id="KW-0472">Membrane</keyword>
<comment type="similarity">
    <text evidence="2 11 12">Belongs to the ATPase A chain family.</text>
</comment>
<gene>
    <name evidence="11 13" type="primary">atpB</name>
    <name evidence="13" type="ORF">NCTC13354_01483</name>
</gene>
<organism evidence="13 14">
    <name type="scientific">Trueperella bialowiezensis</name>
    <dbReference type="NCBI Taxonomy" id="312285"/>
    <lineage>
        <taxon>Bacteria</taxon>
        <taxon>Bacillati</taxon>
        <taxon>Actinomycetota</taxon>
        <taxon>Actinomycetes</taxon>
        <taxon>Actinomycetales</taxon>
        <taxon>Actinomycetaceae</taxon>
        <taxon>Trueperella</taxon>
    </lineage>
</organism>
<keyword evidence="4 11" id="KW-0138">CF(0)</keyword>
<keyword evidence="8 11" id="KW-0406">Ion transport</keyword>
<dbReference type="SUPFAM" id="SSF81336">
    <property type="entry name" value="F1F0 ATP synthase subunit A"/>
    <property type="match status" value="1"/>
</dbReference>
<evidence type="ECO:0000256" key="7">
    <source>
        <dbReference type="ARBA" id="ARBA00022989"/>
    </source>
</evidence>
<dbReference type="PANTHER" id="PTHR11410:SF0">
    <property type="entry name" value="ATP SYNTHASE SUBUNIT A"/>
    <property type="match status" value="1"/>
</dbReference>
<feature type="transmembrane region" description="Helical" evidence="11">
    <location>
        <begin position="107"/>
        <end position="128"/>
    </location>
</feature>
<accession>A0A3S4V7K2</accession>
<name>A0A3S4V7K2_9ACTO</name>
<evidence type="ECO:0000313" key="14">
    <source>
        <dbReference type="Proteomes" id="UP000269542"/>
    </source>
</evidence>
<sequence>MNIYALSSLPILRAGDGEGFVPPTLEHEFDPPAIFFAGTPFEINRIILIRLIAAVVLALILIWYAKRRTLVPNRRQSVVEMLLDFSRVQIGHEIIGKEQAEKYQPMLMTIFLGILFMNITGVIPGLQIAGTSLIGMPLIYAIFAYVGFIVAGIREKGAGAFFKDSLMPAGVPGPIYLILTPIEFLSTFIIRPLTLTVRLLMNMVAGHLILVLFFVGTHFLYFQLSGVVGIASGTLALFGGIAFLIFEMFVGALQAYIFAMLSAIYVSLSISKSH</sequence>
<dbReference type="GO" id="GO:0005886">
    <property type="term" value="C:plasma membrane"/>
    <property type="evidence" value="ECO:0007669"/>
    <property type="project" value="UniProtKB-SubCell"/>
</dbReference>
<dbReference type="InterPro" id="IPR045083">
    <property type="entry name" value="ATP_synth_F0_asu_bact/mt"/>
</dbReference>
<keyword evidence="6 11" id="KW-0375">Hydrogen ion transport</keyword>
<feature type="transmembrane region" description="Helical" evidence="11">
    <location>
        <begin position="199"/>
        <end position="220"/>
    </location>
</feature>
<feature type="transmembrane region" description="Helical" evidence="11">
    <location>
        <begin position="227"/>
        <end position="246"/>
    </location>
</feature>
<proteinExistence type="inferred from homology"/>
<keyword evidence="10 11" id="KW-0066">ATP synthesis</keyword>
<evidence type="ECO:0000256" key="3">
    <source>
        <dbReference type="ARBA" id="ARBA00022448"/>
    </source>
</evidence>
<protein>
    <recommendedName>
        <fullName evidence="11 12">ATP synthase subunit a</fullName>
    </recommendedName>
    <alternativeName>
        <fullName evidence="11">ATP synthase F0 sector subunit a</fullName>
    </alternativeName>
    <alternativeName>
        <fullName evidence="11">F-ATPase subunit 6</fullName>
    </alternativeName>
</protein>
<dbReference type="AlphaFoldDB" id="A0A3S4V7K2"/>
<evidence type="ECO:0000256" key="5">
    <source>
        <dbReference type="ARBA" id="ARBA00022692"/>
    </source>
</evidence>
<keyword evidence="5 11" id="KW-0812">Transmembrane</keyword>
<dbReference type="GO" id="GO:0045259">
    <property type="term" value="C:proton-transporting ATP synthase complex"/>
    <property type="evidence" value="ECO:0007669"/>
    <property type="project" value="UniProtKB-KW"/>
</dbReference>
<evidence type="ECO:0000256" key="1">
    <source>
        <dbReference type="ARBA" id="ARBA00004141"/>
    </source>
</evidence>
<dbReference type="NCBIfam" id="TIGR01131">
    <property type="entry name" value="ATP_synt_6_or_A"/>
    <property type="match status" value="1"/>
</dbReference>
<evidence type="ECO:0000256" key="4">
    <source>
        <dbReference type="ARBA" id="ARBA00022547"/>
    </source>
</evidence>
<feature type="transmembrane region" description="Helical" evidence="11">
    <location>
        <begin position="252"/>
        <end position="270"/>
    </location>
</feature>
<keyword evidence="3 11" id="KW-0813">Transport</keyword>
<evidence type="ECO:0000256" key="9">
    <source>
        <dbReference type="ARBA" id="ARBA00023136"/>
    </source>
</evidence>
<evidence type="ECO:0000256" key="2">
    <source>
        <dbReference type="ARBA" id="ARBA00006810"/>
    </source>
</evidence>
<dbReference type="HAMAP" id="MF_01393">
    <property type="entry name" value="ATP_synth_a_bact"/>
    <property type="match status" value="1"/>
</dbReference>
<dbReference type="InterPro" id="IPR035908">
    <property type="entry name" value="F0_ATP_A_sf"/>
</dbReference>
<dbReference type="KEGG" id="tbw:NCTC13354_01483"/>
<dbReference type="RefSeq" id="WP_126416832.1">
    <property type="nucleotide sequence ID" value="NZ_LR134476.1"/>
</dbReference>
<evidence type="ECO:0000256" key="10">
    <source>
        <dbReference type="ARBA" id="ARBA00023310"/>
    </source>
</evidence>
<dbReference type="CDD" id="cd00310">
    <property type="entry name" value="ATP-synt_Fo_a_6"/>
    <property type="match status" value="1"/>
</dbReference>
<evidence type="ECO:0000256" key="12">
    <source>
        <dbReference type="RuleBase" id="RU000483"/>
    </source>
</evidence>
<evidence type="ECO:0000256" key="11">
    <source>
        <dbReference type="HAMAP-Rule" id="MF_01393"/>
    </source>
</evidence>
<keyword evidence="14" id="KW-1185">Reference proteome</keyword>